<dbReference type="Gene3D" id="2.60.270.50">
    <property type="match status" value="1"/>
</dbReference>
<dbReference type="GO" id="GO:0019836">
    <property type="term" value="P:symbiont-mediated hemolysis of host erythrocyte"/>
    <property type="evidence" value="ECO:0007669"/>
    <property type="project" value="InterPro"/>
</dbReference>
<keyword evidence="3" id="KW-1185">Reference proteome</keyword>
<dbReference type="AlphaFoldDB" id="A0A7H8QY43"/>
<accession>A0A7H8QY43</accession>
<dbReference type="OrthoDB" id="2727348at2759"/>
<evidence type="ECO:0000256" key="1">
    <source>
        <dbReference type="ARBA" id="ARBA00010795"/>
    </source>
</evidence>
<dbReference type="GeneID" id="55992291"/>
<evidence type="ECO:0000313" key="3">
    <source>
        <dbReference type="Proteomes" id="UP000509510"/>
    </source>
</evidence>
<dbReference type="InterPro" id="IPR009413">
    <property type="entry name" value="Aegerolysin-typ"/>
</dbReference>
<proteinExistence type="inferred from homology"/>
<dbReference type="EMBL" id="CP055899">
    <property type="protein sequence ID" value="QKX57673.1"/>
    <property type="molecule type" value="Genomic_DNA"/>
</dbReference>
<dbReference type="KEGG" id="trg:TRUGW13939_04791"/>
<protein>
    <submittedName>
        <fullName evidence="2">Uncharacterized protein</fullName>
    </submittedName>
</protein>
<gene>
    <name evidence="2" type="ORF">TRUGW13939_04791</name>
</gene>
<evidence type="ECO:0000313" key="2">
    <source>
        <dbReference type="EMBL" id="QKX57673.1"/>
    </source>
</evidence>
<sequence length="138" mass="15396">MASADQQYLNIKIQDKMRYDIRLENVKLRSGEFYVEGNKNDVLTTDDVGDGSIRHNNGIRHICACGENGSISGPQGSFDLVDDLRDVRICTLTWAATMEPGRRNSFVARNVDPRYNVDVGKWNDSGIMGDVPVAVDEM</sequence>
<organism evidence="2 3">
    <name type="scientific">Talaromyces rugulosus</name>
    <name type="common">Penicillium rugulosum</name>
    <dbReference type="NCBI Taxonomy" id="121627"/>
    <lineage>
        <taxon>Eukaryota</taxon>
        <taxon>Fungi</taxon>
        <taxon>Dikarya</taxon>
        <taxon>Ascomycota</taxon>
        <taxon>Pezizomycotina</taxon>
        <taxon>Eurotiomycetes</taxon>
        <taxon>Eurotiomycetidae</taxon>
        <taxon>Eurotiales</taxon>
        <taxon>Trichocomaceae</taxon>
        <taxon>Talaromyces</taxon>
        <taxon>Talaromyces sect. Islandici</taxon>
    </lineage>
</organism>
<dbReference type="Pfam" id="PF06355">
    <property type="entry name" value="Aegerolysin"/>
    <property type="match status" value="1"/>
</dbReference>
<dbReference type="Proteomes" id="UP000509510">
    <property type="component" value="Chromosome II"/>
</dbReference>
<reference evidence="3" key="1">
    <citation type="submission" date="2020-06" db="EMBL/GenBank/DDBJ databases">
        <title>A chromosome-scale genome assembly of Talaromyces rugulosus W13939.</title>
        <authorList>
            <person name="Wang B."/>
            <person name="Guo L."/>
            <person name="Ye K."/>
            <person name="Wang L."/>
        </authorList>
    </citation>
    <scope>NUCLEOTIDE SEQUENCE [LARGE SCALE GENOMIC DNA]</scope>
    <source>
        <strain evidence="3">W13939</strain>
    </source>
</reference>
<name>A0A7H8QY43_TALRU</name>
<dbReference type="RefSeq" id="XP_035343851.1">
    <property type="nucleotide sequence ID" value="XM_035487958.1"/>
</dbReference>
<comment type="similarity">
    <text evidence="1">Belongs to the aegerolysin family.</text>
</comment>